<dbReference type="CDD" id="cd00165">
    <property type="entry name" value="S4"/>
    <property type="match status" value="1"/>
</dbReference>
<dbReference type="HAMAP" id="MF_02006">
    <property type="entry name" value="Tyr_tRNA_synth_type1"/>
    <property type="match status" value="1"/>
</dbReference>
<accession>A0A0C2NTI7</accession>
<dbReference type="InterPro" id="IPR014729">
    <property type="entry name" value="Rossmann-like_a/b/a_fold"/>
</dbReference>
<dbReference type="InterPro" id="IPR036986">
    <property type="entry name" value="S4_RNA-bd_sf"/>
</dbReference>
<evidence type="ECO:0000256" key="7">
    <source>
        <dbReference type="ARBA" id="ARBA00022917"/>
    </source>
</evidence>
<dbReference type="InterPro" id="IPR054608">
    <property type="entry name" value="SYY-like_C"/>
</dbReference>
<comment type="caution">
    <text evidence="14">The sequence shown here is derived from an EMBL/GenBank/DDBJ whole genome shotgun (WGS) entry which is preliminary data.</text>
</comment>
<evidence type="ECO:0000256" key="5">
    <source>
        <dbReference type="ARBA" id="ARBA00022840"/>
    </source>
</evidence>
<dbReference type="FunFam" id="3.40.50.620:FF:000008">
    <property type="entry name" value="Tyrosine--tRNA ligase"/>
    <property type="match status" value="1"/>
</dbReference>
<dbReference type="NCBIfam" id="TIGR00234">
    <property type="entry name" value="tyrS"/>
    <property type="match status" value="1"/>
</dbReference>
<keyword evidence="6 12" id="KW-0694">RNA-binding</keyword>
<dbReference type="AlphaFoldDB" id="A0A0C2NTI7"/>
<dbReference type="SMR" id="A0A0C2NTI7"/>
<evidence type="ECO:0000256" key="8">
    <source>
        <dbReference type="ARBA" id="ARBA00023146"/>
    </source>
</evidence>
<dbReference type="PROSITE" id="PS00178">
    <property type="entry name" value="AA_TRNA_LIGASE_I"/>
    <property type="match status" value="1"/>
</dbReference>
<dbReference type="Pfam" id="PF00579">
    <property type="entry name" value="tRNA-synt_1b"/>
    <property type="match status" value="1"/>
</dbReference>
<dbReference type="Gene3D" id="1.10.240.10">
    <property type="entry name" value="Tyrosyl-Transfer RNA Synthetase"/>
    <property type="match status" value="1"/>
</dbReference>
<dbReference type="EMBL" id="SWVK01000005">
    <property type="protein sequence ID" value="NFN34512.1"/>
    <property type="molecule type" value="Genomic_DNA"/>
</dbReference>
<comment type="subunit">
    <text evidence="11">Homodimer.</text>
</comment>
<evidence type="ECO:0000256" key="9">
    <source>
        <dbReference type="ARBA" id="ARBA00048248"/>
    </source>
</evidence>
<dbReference type="FunFam" id="1.10.240.10:FF:000001">
    <property type="entry name" value="Tyrosine--tRNA ligase"/>
    <property type="match status" value="1"/>
</dbReference>
<dbReference type="PANTHER" id="PTHR11766:SF0">
    <property type="entry name" value="TYROSINE--TRNA LIGASE, MITOCHONDRIAL"/>
    <property type="match status" value="1"/>
</dbReference>
<dbReference type="RefSeq" id="WP_012451468.1">
    <property type="nucleotide sequence ID" value="NZ_CP010520.1"/>
</dbReference>
<dbReference type="EC" id="6.1.1.1" evidence="11"/>
<dbReference type="Gene3D" id="3.40.50.620">
    <property type="entry name" value="HUPs"/>
    <property type="match status" value="1"/>
</dbReference>
<feature type="short sequence motif" description="'HIGH' region" evidence="11">
    <location>
        <begin position="40"/>
        <end position="49"/>
    </location>
</feature>
<evidence type="ECO:0000313" key="15">
    <source>
        <dbReference type="EMBL" id="NFN34512.1"/>
    </source>
</evidence>
<dbReference type="GO" id="GO:0004831">
    <property type="term" value="F:tyrosine-tRNA ligase activity"/>
    <property type="evidence" value="ECO:0007669"/>
    <property type="project" value="UniProtKB-UniRule"/>
</dbReference>
<dbReference type="GO" id="GO:0003723">
    <property type="term" value="F:RNA binding"/>
    <property type="evidence" value="ECO:0007669"/>
    <property type="project" value="UniProtKB-KW"/>
</dbReference>
<feature type="binding site" evidence="11">
    <location>
        <position position="231"/>
    </location>
    <ligand>
        <name>ATP</name>
        <dbReference type="ChEBI" id="CHEBI:30616"/>
    </ligand>
</feature>
<evidence type="ECO:0000256" key="3">
    <source>
        <dbReference type="ARBA" id="ARBA00022598"/>
    </source>
</evidence>
<evidence type="ECO:0000256" key="2">
    <source>
        <dbReference type="ARBA" id="ARBA00022490"/>
    </source>
</evidence>
<dbReference type="GO" id="GO:0006437">
    <property type="term" value="P:tyrosyl-tRNA aminoacylation"/>
    <property type="evidence" value="ECO:0007669"/>
    <property type="project" value="UniProtKB-UniRule"/>
</dbReference>
<evidence type="ECO:0000256" key="4">
    <source>
        <dbReference type="ARBA" id="ARBA00022741"/>
    </source>
</evidence>
<comment type="function">
    <text evidence="11">Catalyzes the attachment of tyrosine to tRNA(Tyr) in a two-step reaction: tyrosine is first activated by ATP to form Tyr-AMP and then transferred to the acceptor end of tRNA(Tyr).</text>
</comment>
<sequence length="406" mass="45653">MANVLDELLDRGYIKQFTHEEETRKLLENEKVTFYIGFDPTADSLHVGHFIAMMFMAHMQRAGHRPIALLGGGTAMVGDPSGKTDMRKMLTKEQIQHNVDSIKKQMERFIDFSDDKALIVNNADWLLDLNYVDFLREVGVHFSVNRMLSAECFKQRLEKGLSFLEFNYMLMQGYDFYVLNQKYGCKMELGGDDQWSNMIAGVELVRRKAQGDAMAMTCTLLTNSQGQKMGKTVGGALWLDADKVSPFDFYQYWRNVDDADVEKCLALLTFLPMDEVRRLGALEGAEINGAKKILAFEVTKLVHGEEEAKKAEEAANALFSGGADMSNVPTVTIAKEDLGSTVLDIIAKTKIVPSKKEGRRLIEQGGLSINGEKIIDLTRTLNEDDFEDGSALIKRGKKNYNKIEIQ</sequence>
<feature type="domain" description="Tyrosine--tRNA ligase SYY-like C-terminal" evidence="13">
    <location>
        <begin position="325"/>
        <end position="401"/>
    </location>
</feature>
<evidence type="ECO:0000256" key="12">
    <source>
        <dbReference type="PROSITE-ProRule" id="PRU00182"/>
    </source>
</evidence>
<dbReference type="InterPro" id="IPR002305">
    <property type="entry name" value="aa-tRNA-synth_Ic"/>
</dbReference>
<evidence type="ECO:0000313" key="17">
    <source>
        <dbReference type="Proteomes" id="UP000476820"/>
    </source>
</evidence>
<dbReference type="GO" id="GO:0042803">
    <property type="term" value="F:protein homodimerization activity"/>
    <property type="evidence" value="ECO:0007669"/>
    <property type="project" value="UniProtKB-ARBA"/>
</dbReference>
<feature type="short sequence motif" description="'KMSKS' region" evidence="11">
    <location>
        <begin position="228"/>
        <end position="232"/>
    </location>
</feature>
<keyword evidence="3 11" id="KW-0436">Ligase</keyword>
<keyword evidence="8 11" id="KW-0030">Aminoacyl-tRNA synthetase</keyword>
<dbReference type="InterPro" id="IPR024107">
    <property type="entry name" value="Tyr-tRNA-ligase_bac_1"/>
</dbReference>
<dbReference type="InterPro" id="IPR001412">
    <property type="entry name" value="aa-tRNA-synth_I_CS"/>
</dbReference>
<keyword evidence="5 11" id="KW-0067">ATP-binding</keyword>
<dbReference type="GO" id="GO:0005524">
    <property type="term" value="F:ATP binding"/>
    <property type="evidence" value="ECO:0007669"/>
    <property type="project" value="UniProtKB-UniRule"/>
</dbReference>
<dbReference type="PRINTS" id="PR01040">
    <property type="entry name" value="TRNASYNTHTYR"/>
</dbReference>
<protein>
    <recommendedName>
        <fullName evidence="11">Tyrosine--tRNA ligase</fullName>
        <ecNumber evidence="11">6.1.1.1</ecNumber>
    </recommendedName>
    <alternativeName>
        <fullName evidence="11">Tyrosyl-tRNA synthetase</fullName>
        <shortName evidence="11">TyrRS</shortName>
    </alternativeName>
</protein>
<proteinExistence type="inferred from homology"/>
<dbReference type="Proteomes" id="UP000476820">
    <property type="component" value="Unassembled WGS sequence"/>
</dbReference>
<dbReference type="Pfam" id="PF22421">
    <property type="entry name" value="SYY_C-terminal"/>
    <property type="match status" value="1"/>
</dbReference>
<dbReference type="InterPro" id="IPR024088">
    <property type="entry name" value="Tyr-tRNA-ligase_bac-type"/>
</dbReference>
<evidence type="ECO:0000313" key="14">
    <source>
        <dbReference type="EMBL" id="NFF87349.1"/>
    </source>
</evidence>
<dbReference type="Proteomes" id="UP000473681">
    <property type="component" value="Unassembled WGS sequence"/>
</dbReference>
<evidence type="ECO:0000256" key="6">
    <source>
        <dbReference type="ARBA" id="ARBA00022884"/>
    </source>
</evidence>
<evidence type="ECO:0000256" key="1">
    <source>
        <dbReference type="ARBA" id="ARBA00004496"/>
    </source>
</evidence>
<reference evidence="16 17" key="1">
    <citation type="submission" date="2019-04" db="EMBL/GenBank/DDBJ databases">
        <title>Genome sequencing of Clostridium botulinum Groups I-IV and Clostridium butyricum.</title>
        <authorList>
            <person name="Brunt J."/>
            <person name="Van Vliet A.H.M."/>
            <person name="Stringer S.C."/>
            <person name="Carter A.T."/>
            <person name="Peck M.W."/>
        </authorList>
    </citation>
    <scope>NUCLEOTIDE SEQUENCE [LARGE SCALE GENOMIC DNA]</scope>
    <source>
        <strain evidence="14 17">1605</strain>
        <strain evidence="15 16">CB-K-33E</strain>
    </source>
</reference>
<comment type="subcellular location">
    <subcellularLocation>
        <location evidence="1 11">Cytoplasm</location>
    </subcellularLocation>
</comment>
<dbReference type="OrthoDB" id="9804243at2"/>
<organism evidence="14 17">
    <name type="scientific">Clostridium botulinum</name>
    <dbReference type="NCBI Taxonomy" id="1491"/>
    <lineage>
        <taxon>Bacteria</taxon>
        <taxon>Bacillati</taxon>
        <taxon>Bacillota</taxon>
        <taxon>Clostridia</taxon>
        <taxon>Eubacteriales</taxon>
        <taxon>Clostridiaceae</taxon>
        <taxon>Clostridium</taxon>
    </lineage>
</organism>
<dbReference type="CDD" id="cd00805">
    <property type="entry name" value="TyrRS_core"/>
    <property type="match status" value="1"/>
</dbReference>
<evidence type="ECO:0000256" key="11">
    <source>
        <dbReference type="HAMAP-Rule" id="MF_02006"/>
    </source>
</evidence>
<dbReference type="SUPFAM" id="SSF52374">
    <property type="entry name" value="Nucleotidylyl transferase"/>
    <property type="match status" value="1"/>
</dbReference>
<dbReference type="PANTHER" id="PTHR11766">
    <property type="entry name" value="TYROSYL-TRNA SYNTHETASE"/>
    <property type="match status" value="1"/>
</dbReference>
<comment type="catalytic activity">
    <reaction evidence="9 11">
        <text>tRNA(Tyr) + L-tyrosine + ATP = L-tyrosyl-tRNA(Tyr) + AMP + diphosphate + H(+)</text>
        <dbReference type="Rhea" id="RHEA:10220"/>
        <dbReference type="Rhea" id="RHEA-COMP:9706"/>
        <dbReference type="Rhea" id="RHEA-COMP:9707"/>
        <dbReference type="ChEBI" id="CHEBI:15378"/>
        <dbReference type="ChEBI" id="CHEBI:30616"/>
        <dbReference type="ChEBI" id="CHEBI:33019"/>
        <dbReference type="ChEBI" id="CHEBI:58315"/>
        <dbReference type="ChEBI" id="CHEBI:78442"/>
        <dbReference type="ChEBI" id="CHEBI:78536"/>
        <dbReference type="ChEBI" id="CHEBI:456215"/>
        <dbReference type="EC" id="6.1.1.1"/>
    </reaction>
</comment>
<evidence type="ECO:0000256" key="10">
    <source>
        <dbReference type="ARBA" id="ARBA00060965"/>
    </source>
</evidence>
<feature type="binding site" evidence="11">
    <location>
        <position position="168"/>
    </location>
    <ligand>
        <name>L-tyrosine</name>
        <dbReference type="ChEBI" id="CHEBI:58315"/>
    </ligand>
</feature>
<gene>
    <name evidence="11" type="primary">tyrS</name>
    <name evidence="14" type="ORF">FC774_05605</name>
    <name evidence="15" type="ORF">FDB51_05065</name>
</gene>
<evidence type="ECO:0000313" key="16">
    <source>
        <dbReference type="Proteomes" id="UP000473681"/>
    </source>
</evidence>
<dbReference type="PROSITE" id="PS50889">
    <property type="entry name" value="S4"/>
    <property type="match status" value="1"/>
</dbReference>
<name>A0A0C2NTI7_CLOBO</name>
<evidence type="ECO:0000259" key="13">
    <source>
        <dbReference type="Pfam" id="PF22421"/>
    </source>
</evidence>
<feature type="binding site" evidence="11">
    <location>
        <position position="172"/>
    </location>
    <ligand>
        <name>L-tyrosine</name>
        <dbReference type="ChEBI" id="CHEBI:58315"/>
    </ligand>
</feature>
<dbReference type="SUPFAM" id="SSF55174">
    <property type="entry name" value="Alpha-L RNA-binding motif"/>
    <property type="match status" value="1"/>
</dbReference>
<keyword evidence="2 11" id="KW-0963">Cytoplasm</keyword>
<dbReference type="InterPro" id="IPR002307">
    <property type="entry name" value="Tyr-tRNA-ligase"/>
</dbReference>
<dbReference type="Gene3D" id="3.10.290.10">
    <property type="entry name" value="RNA-binding S4 domain"/>
    <property type="match status" value="1"/>
</dbReference>
<comment type="similarity">
    <text evidence="10 11">Belongs to the class-I aminoacyl-tRNA synthetase family. TyrS type 1 subfamily.</text>
</comment>
<feature type="binding site" evidence="11">
    <location>
        <position position="35"/>
    </location>
    <ligand>
        <name>L-tyrosine</name>
        <dbReference type="ChEBI" id="CHEBI:58315"/>
    </ligand>
</feature>
<keyword evidence="7 11" id="KW-0648">Protein biosynthesis</keyword>
<dbReference type="EMBL" id="SWOV01000010">
    <property type="protein sequence ID" value="NFF87349.1"/>
    <property type="molecule type" value="Genomic_DNA"/>
</dbReference>
<keyword evidence="4 11" id="KW-0547">Nucleotide-binding</keyword>
<dbReference type="GO" id="GO:0005829">
    <property type="term" value="C:cytosol"/>
    <property type="evidence" value="ECO:0007669"/>
    <property type="project" value="TreeGrafter"/>
</dbReference>